<dbReference type="GO" id="GO:0016787">
    <property type="term" value="F:hydrolase activity"/>
    <property type="evidence" value="ECO:0007669"/>
    <property type="project" value="UniProtKB-KW"/>
</dbReference>
<evidence type="ECO:0000256" key="9">
    <source>
        <dbReference type="PROSITE-ProRule" id="PRU00506"/>
    </source>
</evidence>
<dbReference type="GO" id="GO:0015074">
    <property type="term" value="P:DNA integration"/>
    <property type="evidence" value="ECO:0007669"/>
    <property type="project" value="UniProtKB-KW"/>
</dbReference>
<keyword evidence="1" id="KW-0808">Transferase</keyword>
<dbReference type="PROSITE" id="PS51027">
    <property type="entry name" value="INTEGRASE_DBD"/>
    <property type="match status" value="1"/>
</dbReference>
<reference evidence="11" key="1">
    <citation type="journal article" date="2013" name="Science">
        <title>Genomic diversity and evolution of the head crest in the rock pigeon.</title>
        <authorList>
            <person name="Shapiro M.D."/>
            <person name="Kronenberg Z."/>
            <person name="Li C."/>
            <person name="Domyan E.T."/>
            <person name="Pan H."/>
            <person name="Campbell M."/>
            <person name="Tan H."/>
            <person name="Huff C.D."/>
            <person name="Hu H."/>
            <person name="Vickrey A.I."/>
            <person name="Nielsen S.C."/>
            <person name="Stringham S.A."/>
            <person name="Hu H."/>
            <person name="Willerslev E."/>
            <person name="Gilbert M.T."/>
            <person name="Yandell M."/>
            <person name="Zhang G."/>
            <person name="Wang J."/>
        </authorList>
    </citation>
    <scope>NUCLEOTIDE SEQUENCE [LARGE SCALE GENOMIC DNA]</scope>
    <source>
        <tissue evidence="11">Blood</tissue>
    </source>
</reference>
<keyword evidence="2" id="KW-0548">Nucleotidyltransferase</keyword>
<dbReference type="InterPro" id="IPR036862">
    <property type="entry name" value="Integrase_C_dom_sf_retrovir"/>
</dbReference>
<dbReference type="GO" id="GO:0016779">
    <property type="term" value="F:nucleotidyltransferase activity"/>
    <property type="evidence" value="ECO:0007669"/>
    <property type="project" value="UniProtKB-KW"/>
</dbReference>
<evidence type="ECO:0000256" key="7">
    <source>
        <dbReference type="ARBA" id="ARBA00022908"/>
    </source>
</evidence>
<dbReference type="GO" id="GO:0003677">
    <property type="term" value="F:DNA binding"/>
    <property type="evidence" value="ECO:0007669"/>
    <property type="project" value="UniProtKB-KW"/>
</dbReference>
<dbReference type="SUPFAM" id="SSF50122">
    <property type="entry name" value="DNA-binding domain of retroviral integrase"/>
    <property type="match status" value="1"/>
</dbReference>
<evidence type="ECO:0000256" key="2">
    <source>
        <dbReference type="ARBA" id="ARBA00022695"/>
    </source>
</evidence>
<dbReference type="GO" id="GO:0004519">
    <property type="term" value="F:endonuclease activity"/>
    <property type="evidence" value="ECO:0007669"/>
    <property type="project" value="UniProtKB-KW"/>
</dbReference>
<evidence type="ECO:0000256" key="4">
    <source>
        <dbReference type="ARBA" id="ARBA00022723"/>
    </source>
</evidence>
<evidence type="ECO:0000313" key="11">
    <source>
        <dbReference type="EMBL" id="EMC86454.1"/>
    </source>
</evidence>
<sequence>MLGEPPDARLDKVAYVFNFLQVSDDAQMPPILRHFSSLVAQERVGPGAKVLVRDLRTGQWTGPHELLTWGRGYACVSTDQGPQWLPARNVKPVLPS</sequence>
<evidence type="ECO:0000256" key="6">
    <source>
        <dbReference type="ARBA" id="ARBA00022801"/>
    </source>
</evidence>
<accession>R7VSN7</accession>
<gene>
    <name evidence="11" type="ORF">A306_04983</name>
</gene>
<evidence type="ECO:0000256" key="5">
    <source>
        <dbReference type="ARBA" id="ARBA00022759"/>
    </source>
</evidence>
<keyword evidence="4" id="KW-0479">Metal-binding</keyword>
<proteinExistence type="predicted"/>
<keyword evidence="5" id="KW-0255">Endonuclease</keyword>
<dbReference type="EMBL" id="KB377334">
    <property type="protein sequence ID" value="EMC86454.1"/>
    <property type="molecule type" value="Genomic_DNA"/>
</dbReference>
<protein>
    <submittedName>
        <fullName evidence="11">Pol polyprotein</fullName>
    </submittedName>
</protein>
<organism evidence="11">
    <name type="scientific">Columba livia</name>
    <name type="common">Rock dove</name>
    <dbReference type="NCBI Taxonomy" id="8932"/>
    <lineage>
        <taxon>Eukaryota</taxon>
        <taxon>Metazoa</taxon>
        <taxon>Chordata</taxon>
        <taxon>Craniata</taxon>
        <taxon>Vertebrata</taxon>
        <taxon>Euteleostomi</taxon>
        <taxon>Archelosauria</taxon>
        <taxon>Archosauria</taxon>
        <taxon>Dinosauria</taxon>
        <taxon>Saurischia</taxon>
        <taxon>Theropoda</taxon>
        <taxon>Coelurosauria</taxon>
        <taxon>Aves</taxon>
        <taxon>Neognathae</taxon>
        <taxon>Neoaves</taxon>
        <taxon>Columbimorphae</taxon>
        <taxon>Columbiformes</taxon>
        <taxon>Columbidae</taxon>
        <taxon>Columba</taxon>
    </lineage>
</organism>
<evidence type="ECO:0000256" key="1">
    <source>
        <dbReference type="ARBA" id="ARBA00022679"/>
    </source>
</evidence>
<feature type="DNA-binding region" description="Integrase-type" evidence="9">
    <location>
        <begin position="48"/>
        <end position="95"/>
    </location>
</feature>
<keyword evidence="7" id="KW-0229">DNA integration</keyword>
<dbReference type="Pfam" id="PF00552">
    <property type="entry name" value="IN_DBD_C"/>
    <property type="match status" value="1"/>
</dbReference>
<evidence type="ECO:0000259" key="10">
    <source>
        <dbReference type="PROSITE" id="PS51027"/>
    </source>
</evidence>
<keyword evidence="3" id="KW-0540">Nuclease</keyword>
<dbReference type="GO" id="GO:0046872">
    <property type="term" value="F:metal ion binding"/>
    <property type="evidence" value="ECO:0007669"/>
    <property type="project" value="UniProtKB-KW"/>
</dbReference>
<dbReference type="Gene3D" id="2.30.30.10">
    <property type="entry name" value="Integrase, C-terminal domain superfamily, retroviral"/>
    <property type="match status" value="1"/>
</dbReference>
<feature type="domain" description="Integrase-type" evidence="10">
    <location>
        <begin position="48"/>
        <end position="95"/>
    </location>
</feature>
<keyword evidence="8" id="KW-0238">DNA-binding</keyword>
<evidence type="ECO:0000256" key="8">
    <source>
        <dbReference type="ARBA" id="ARBA00023125"/>
    </source>
</evidence>
<keyword evidence="6" id="KW-0378">Hydrolase</keyword>
<dbReference type="AlphaFoldDB" id="R7VSN7"/>
<evidence type="ECO:0000256" key="3">
    <source>
        <dbReference type="ARBA" id="ARBA00022722"/>
    </source>
</evidence>
<dbReference type="InterPro" id="IPR001037">
    <property type="entry name" value="Integrase_C_retrovir"/>
</dbReference>
<name>R7VSN7_COLLI</name>